<accession>A0A0F3RRS9</accession>
<dbReference type="GO" id="GO:0046872">
    <property type="term" value="F:metal ion binding"/>
    <property type="evidence" value="ECO:0007669"/>
    <property type="project" value="UniProtKB-KW"/>
</dbReference>
<evidence type="ECO:0000256" key="1">
    <source>
        <dbReference type="ARBA" id="ARBA00022723"/>
    </source>
</evidence>
<proteinExistence type="predicted"/>
<dbReference type="EMBL" id="JZCR01000019">
    <property type="protein sequence ID" value="KJW12605.1"/>
    <property type="molecule type" value="Genomic_DNA"/>
</dbReference>
<dbReference type="SUPFAM" id="SSF54593">
    <property type="entry name" value="Glyoxalase/Bleomycin resistance protein/Dihydroxybiphenyl dioxygenase"/>
    <property type="match status" value="1"/>
</dbReference>
<dbReference type="Proteomes" id="UP000033491">
    <property type="component" value="Unassembled WGS sequence"/>
</dbReference>
<comment type="caution">
    <text evidence="3">The sequence shown here is derived from an EMBL/GenBank/DDBJ whole genome shotgun (WGS) entry which is preliminary data.</text>
</comment>
<gene>
    <name evidence="3" type="ORF">VC81_09020</name>
</gene>
<dbReference type="OrthoDB" id="375220at2"/>
<dbReference type="STRING" id="216463.VC81_09020"/>
<dbReference type="PATRIC" id="fig|216463.3.peg.924"/>
<feature type="domain" description="VOC" evidence="2">
    <location>
        <begin position="8"/>
        <end position="151"/>
    </location>
</feature>
<dbReference type="InterPro" id="IPR051785">
    <property type="entry name" value="MMCE/EMCE_epimerase"/>
</dbReference>
<dbReference type="PANTHER" id="PTHR43048:SF3">
    <property type="entry name" value="METHYLMALONYL-COA EPIMERASE, MITOCHONDRIAL"/>
    <property type="match status" value="1"/>
</dbReference>
<reference evidence="3 4" key="1">
    <citation type="submission" date="2015-03" db="EMBL/GenBank/DDBJ databases">
        <authorList>
            <person name="Zheng J."/>
            <person name="Ganezle M."/>
        </authorList>
    </citation>
    <scope>NUCLEOTIDE SEQUENCE [LARGE SCALE GENOMIC DNA]</scope>
    <source>
        <strain evidence="3 4">LP38</strain>
    </source>
</reference>
<dbReference type="InterPro" id="IPR037523">
    <property type="entry name" value="VOC_core"/>
</dbReference>
<organism evidence="3 4">
    <name type="scientific">Levilactobacillus spicheri</name>
    <dbReference type="NCBI Taxonomy" id="216463"/>
    <lineage>
        <taxon>Bacteria</taxon>
        <taxon>Bacillati</taxon>
        <taxon>Bacillota</taxon>
        <taxon>Bacilli</taxon>
        <taxon>Lactobacillales</taxon>
        <taxon>Lactobacillaceae</taxon>
        <taxon>Levilactobacillus</taxon>
    </lineage>
</organism>
<dbReference type="AlphaFoldDB" id="A0A0F3RRS9"/>
<dbReference type="InterPro" id="IPR029068">
    <property type="entry name" value="Glyas_Bleomycin-R_OHBP_Dase"/>
</dbReference>
<dbReference type="RefSeq" id="WP_045807713.1">
    <property type="nucleotide sequence ID" value="NZ_JZCR01000019.1"/>
</dbReference>
<evidence type="ECO:0000313" key="3">
    <source>
        <dbReference type="EMBL" id="KJW12605.1"/>
    </source>
</evidence>
<evidence type="ECO:0000313" key="4">
    <source>
        <dbReference type="Proteomes" id="UP000033491"/>
    </source>
</evidence>
<dbReference type="Gene3D" id="3.10.180.10">
    <property type="entry name" value="2,3-Dihydroxybiphenyl 1,2-Dioxygenase, domain 1"/>
    <property type="match status" value="1"/>
</dbReference>
<dbReference type="GO" id="GO:0004493">
    <property type="term" value="F:methylmalonyl-CoA epimerase activity"/>
    <property type="evidence" value="ECO:0007669"/>
    <property type="project" value="TreeGrafter"/>
</dbReference>
<sequence length="158" mass="17267">MSNSGFSTINHVGITVKSLDKAIPFYEALFGVKVANVDQIGGKRMAAVQGLDDTLIKYANVHLDNINIDILEYVEPKSSKASYSNEQVSAMHMCFEVDDIQAAVKRLKEIGVEPEGEPMVFTEEDGLKAGYGTGVVYFQDPDGAHLELIEPKGPFQRG</sequence>
<protein>
    <submittedName>
        <fullName evidence="3">Glyoxalase</fullName>
    </submittedName>
</protein>
<evidence type="ECO:0000259" key="2">
    <source>
        <dbReference type="PROSITE" id="PS51819"/>
    </source>
</evidence>
<dbReference type="PANTHER" id="PTHR43048">
    <property type="entry name" value="METHYLMALONYL-COA EPIMERASE"/>
    <property type="match status" value="1"/>
</dbReference>
<dbReference type="Pfam" id="PF00903">
    <property type="entry name" value="Glyoxalase"/>
    <property type="match status" value="1"/>
</dbReference>
<name>A0A0F3RRS9_9LACO</name>
<dbReference type="InterPro" id="IPR004360">
    <property type="entry name" value="Glyas_Fos-R_dOase_dom"/>
</dbReference>
<keyword evidence="1" id="KW-0479">Metal-binding</keyword>
<dbReference type="GO" id="GO:0046491">
    <property type="term" value="P:L-methylmalonyl-CoA metabolic process"/>
    <property type="evidence" value="ECO:0007669"/>
    <property type="project" value="TreeGrafter"/>
</dbReference>
<dbReference type="PROSITE" id="PS51819">
    <property type="entry name" value="VOC"/>
    <property type="match status" value="1"/>
</dbReference>